<comment type="caution">
    <text evidence="4">The sequence shown here is derived from an EMBL/GenBank/DDBJ whole genome shotgun (WGS) entry which is preliminary data.</text>
</comment>
<comment type="similarity">
    <text evidence="1">Belongs to the Ole e I family.</text>
</comment>
<dbReference type="Proteomes" id="UP001372338">
    <property type="component" value="Unassembled WGS sequence"/>
</dbReference>
<evidence type="ECO:0000256" key="1">
    <source>
        <dbReference type="ARBA" id="ARBA00010049"/>
    </source>
</evidence>
<keyword evidence="5" id="KW-1185">Reference proteome</keyword>
<proteinExistence type="inferred from homology"/>
<name>A0AAN9FN57_CROPI</name>
<dbReference type="InterPro" id="IPR006041">
    <property type="entry name" value="Pollen_Ole_e1_allergen"/>
</dbReference>
<evidence type="ECO:0000256" key="3">
    <source>
        <dbReference type="SAM" id="SignalP"/>
    </source>
</evidence>
<protein>
    <submittedName>
        <fullName evidence="4">Uncharacterized protein</fullName>
    </submittedName>
</protein>
<accession>A0AAN9FN57</accession>
<gene>
    <name evidence="4" type="ORF">RIF29_16865</name>
</gene>
<reference evidence="4 5" key="1">
    <citation type="submission" date="2024-01" db="EMBL/GenBank/DDBJ databases">
        <title>The genomes of 5 underutilized Papilionoideae crops provide insights into root nodulation and disease resistanc.</title>
        <authorList>
            <person name="Yuan L."/>
        </authorList>
    </citation>
    <scope>NUCLEOTIDE SEQUENCE [LARGE SCALE GENOMIC DNA]</scope>
    <source>
        <strain evidence="4">ZHUSHIDOU_FW_LH</strain>
        <tissue evidence="4">Leaf</tissue>
    </source>
</reference>
<sequence>MDVRITFVVVVCVLQMMVASVHSHNTNPFIVKGRVYCDPCRVGYETPITTYIPGAVVILQCKDKITNNIVYNKLGKTDSSGTYTILVDAHQENQICEAKLVSSPKHDCIEATPGRDRSRVILNRFNGIATDDRFVNNMGFMTKEVASGCARILRQYPEFDNDENY</sequence>
<dbReference type="EMBL" id="JAYWIO010000003">
    <property type="protein sequence ID" value="KAK7275743.1"/>
    <property type="molecule type" value="Genomic_DNA"/>
</dbReference>
<organism evidence="4 5">
    <name type="scientific">Crotalaria pallida</name>
    <name type="common">Smooth rattlebox</name>
    <name type="synonym">Crotalaria striata</name>
    <dbReference type="NCBI Taxonomy" id="3830"/>
    <lineage>
        <taxon>Eukaryota</taxon>
        <taxon>Viridiplantae</taxon>
        <taxon>Streptophyta</taxon>
        <taxon>Embryophyta</taxon>
        <taxon>Tracheophyta</taxon>
        <taxon>Spermatophyta</taxon>
        <taxon>Magnoliopsida</taxon>
        <taxon>eudicotyledons</taxon>
        <taxon>Gunneridae</taxon>
        <taxon>Pentapetalae</taxon>
        <taxon>rosids</taxon>
        <taxon>fabids</taxon>
        <taxon>Fabales</taxon>
        <taxon>Fabaceae</taxon>
        <taxon>Papilionoideae</taxon>
        <taxon>50 kb inversion clade</taxon>
        <taxon>genistoids sensu lato</taxon>
        <taxon>core genistoids</taxon>
        <taxon>Crotalarieae</taxon>
        <taxon>Crotalaria</taxon>
    </lineage>
</organism>
<keyword evidence="2" id="KW-1015">Disulfide bond</keyword>
<dbReference type="PANTHER" id="PTHR31614">
    <property type="entry name" value="PROTEIN DOWNSTREAM OF FLC-RELATED"/>
    <property type="match status" value="1"/>
</dbReference>
<evidence type="ECO:0000313" key="4">
    <source>
        <dbReference type="EMBL" id="KAK7275743.1"/>
    </source>
</evidence>
<dbReference type="Pfam" id="PF01190">
    <property type="entry name" value="Pollen_Ole_e_1"/>
    <property type="match status" value="1"/>
</dbReference>
<dbReference type="PANTHER" id="PTHR31614:SF5">
    <property type="entry name" value="ALLERGEN-LIKE PROTEIN BRSN20"/>
    <property type="match status" value="1"/>
</dbReference>
<evidence type="ECO:0000313" key="5">
    <source>
        <dbReference type="Proteomes" id="UP001372338"/>
    </source>
</evidence>
<feature type="chain" id="PRO_5043018657" evidence="3">
    <location>
        <begin position="24"/>
        <end position="165"/>
    </location>
</feature>
<dbReference type="AlphaFoldDB" id="A0AAN9FN57"/>
<feature type="signal peptide" evidence="3">
    <location>
        <begin position="1"/>
        <end position="23"/>
    </location>
</feature>
<evidence type="ECO:0000256" key="2">
    <source>
        <dbReference type="ARBA" id="ARBA00023157"/>
    </source>
</evidence>
<keyword evidence="3" id="KW-0732">Signal</keyword>